<evidence type="ECO:0000256" key="5">
    <source>
        <dbReference type="ARBA" id="ARBA00023163"/>
    </source>
</evidence>
<keyword evidence="2" id="KW-0862">Zinc</keyword>
<keyword evidence="6" id="KW-0539">Nucleus</keyword>
<sequence>MDNWKFSKGDDAGSGLHAAPRSLSLTLRPDTSDTLRERDWDHAIEAVIRQDYLNAEAETLPRRDVPERVANSIRLIATFNSIPQTPVPALPPIARSLSLQSTISDAEQECFDFFLQRSVLKLPGLNIPKFWRSTLLQASTTERPVLHAVLALGSLHQQGAGQDLRGHEGPKLETFMLRQYALALRELGYRQRHDVTDLTARKKPSPKELSVTVITAVVFVYFEFLREHYTDGCKHLQFILQLLNECGNDFGIPPCGPNYMQMSSKLLRDDWILEPILRLYIQANMLGQTAVPLPKAFQAAAVAPLPSLFTSLQHARWYLDLLTATILHLQYELRGRHLSTLGYVAEATSSNVDILHTATIVQSQLHVWKTTFAATMTAISDRATQRDHFRYISYGGAHRLAVIMIDVLLRSIPSDHPPTSSSTSPNFHFLIKDHSIPSSIEDLYDTHHHLFHQNLLTAITQYTVSSSPTSRRAIIGIVATDRKHAEPTIDQGWLYHLFFTAIKCRVHRIRQHALRLMRTTWHKEGIWDTGICVRVVEECLRLEEGDIFHQGGVCDCAFELMQPPPEPRGNDRELDLVTTPTYRRLEDLRVCLPSSPDAGSELDSMGTPLAIEYVKRDVLGRRVWERREFVRVKGMSRGDEKENTGRWQGRWVRIARRELDRA</sequence>
<dbReference type="PANTHER" id="PTHR36206:SF16">
    <property type="entry name" value="TRANSCRIPTION FACTOR DOMAIN-CONTAINING PROTEIN-RELATED"/>
    <property type="match status" value="1"/>
</dbReference>
<protein>
    <submittedName>
        <fullName evidence="7">Uncharacterized protein</fullName>
    </submittedName>
</protein>
<name>A0A0N0NLC2_9EURO</name>
<keyword evidence="8" id="KW-1185">Reference proteome</keyword>
<evidence type="ECO:0000256" key="1">
    <source>
        <dbReference type="ARBA" id="ARBA00022723"/>
    </source>
</evidence>
<dbReference type="GO" id="GO:0046872">
    <property type="term" value="F:metal ion binding"/>
    <property type="evidence" value="ECO:0007669"/>
    <property type="project" value="UniProtKB-KW"/>
</dbReference>
<keyword evidence="4" id="KW-0238">DNA-binding</keyword>
<dbReference type="PANTHER" id="PTHR36206">
    <property type="entry name" value="ASPERCRYPTIN BIOSYNTHESIS CLUSTER-SPECIFIC TRANSCRIPTION REGULATOR ATNN-RELATED"/>
    <property type="match status" value="1"/>
</dbReference>
<keyword evidence="1" id="KW-0479">Metal-binding</keyword>
<accession>A0A0N0NLC2</accession>
<dbReference type="EMBL" id="LFJN01000016">
    <property type="protein sequence ID" value="KPI39121.1"/>
    <property type="molecule type" value="Genomic_DNA"/>
</dbReference>
<dbReference type="InterPro" id="IPR021858">
    <property type="entry name" value="Fun_TF"/>
</dbReference>
<dbReference type="STRING" id="1664694.A0A0N0NLC2"/>
<dbReference type="GeneID" id="28736688"/>
<keyword evidence="3" id="KW-0805">Transcription regulation</keyword>
<dbReference type="VEuPathDB" id="FungiDB:AB675_4654"/>
<dbReference type="RefSeq" id="XP_017999084.1">
    <property type="nucleotide sequence ID" value="XM_018144808.1"/>
</dbReference>
<comment type="caution">
    <text evidence="7">The sequence shown here is derived from an EMBL/GenBank/DDBJ whole genome shotgun (WGS) entry which is preliminary data.</text>
</comment>
<reference evidence="7 8" key="1">
    <citation type="submission" date="2015-06" db="EMBL/GenBank/DDBJ databases">
        <title>Draft genome of the ant-associated black yeast Phialophora attae CBS 131958.</title>
        <authorList>
            <person name="Moreno L.F."/>
            <person name="Stielow B.J."/>
            <person name="de Hoog S."/>
            <person name="Vicente V.A."/>
            <person name="Weiss V.A."/>
            <person name="de Vries M."/>
            <person name="Cruz L.M."/>
            <person name="Souza E.M."/>
        </authorList>
    </citation>
    <scope>NUCLEOTIDE SEQUENCE [LARGE SCALE GENOMIC DNA]</scope>
    <source>
        <strain evidence="7 8">CBS 131958</strain>
    </source>
</reference>
<keyword evidence="5" id="KW-0804">Transcription</keyword>
<evidence type="ECO:0000256" key="6">
    <source>
        <dbReference type="ARBA" id="ARBA00023242"/>
    </source>
</evidence>
<dbReference type="Pfam" id="PF11951">
    <property type="entry name" value="Fungal_trans_2"/>
    <property type="match status" value="1"/>
</dbReference>
<gene>
    <name evidence="7" type="ORF">AB675_4654</name>
</gene>
<dbReference type="OrthoDB" id="2593732at2759"/>
<proteinExistence type="predicted"/>
<evidence type="ECO:0000313" key="7">
    <source>
        <dbReference type="EMBL" id="KPI39121.1"/>
    </source>
</evidence>
<organism evidence="7 8">
    <name type="scientific">Cyphellophora attinorum</name>
    <dbReference type="NCBI Taxonomy" id="1664694"/>
    <lineage>
        <taxon>Eukaryota</taxon>
        <taxon>Fungi</taxon>
        <taxon>Dikarya</taxon>
        <taxon>Ascomycota</taxon>
        <taxon>Pezizomycotina</taxon>
        <taxon>Eurotiomycetes</taxon>
        <taxon>Chaetothyriomycetidae</taxon>
        <taxon>Chaetothyriales</taxon>
        <taxon>Cyphellophoraceae</taxon>
        <taxon>Cyphellophora</taxon>
    </lineage>
</organism>
<dbReference type="Proteomes" id="UP000038010">
    <property type="component" value="Unassembled WGS sequence"/>
</dbReference>
<evidence type="ECO:0000256" key="4">
    <source>
        <dbReference type="ARBA" id="ARBA00023125"/>
    </source>
</evidence>
<evidence type="ECO:0000256" key="3">
    <source>
        <dbReference type="ARBA" id="ARBA00023015"/>
    </source>
</evidence>
<dbReference type="GO" id="GO:0003677">
    <property type="term" value="F:DNA binding"/>
    <property type="evidence" value="ECO:0007669"/>
    <property type="project" value="UniProtKB-KW"/>
</dbReference>
<dbReference type="AlphaFoldDB" id="A0A0N0NLC2"/>
<evidence type="ECO:0000313" key="8">
    <source>
        <dbReference type="Proteomes" id="UP000038010"/>
    </source>
</evidence>
<dbReference type="InterPro" id="IPR052360">
    <property type="entry name" value="Transcr_Regulatory_Proteins"/>
</dbReference>
<evidence type="ECO:0000256" key="2">
    <source>
        <dbReference type="ARBA" id="ARBA00022833"/>
    </source>
</evidence>